<evidence type="ECO:0000313" key="2">
    <source>
        <dbReference type="EMBL" id="KAK8073541.1"/>
    </source>
</evidence>
<sequence>MDGIEMQTYTAQQGAIDSDVSPPTPTSESDESAQRNNPSQERESTENGNMNAPVRPSPDKAKYTQAPRLKYNCTSLLDPRGSFWSYEGVKCIGELKWVHFKDPHPIQDLARWDGATRGPWGSLLLICKHPFNVLTVLGATLTILSLAIDPFAQQVLGTNNYTRGDVQYALGTPSVDGPMTAALYSVFFNPPDNASSLIPAHCPSGNCTRSEPTCKTGARAFNVSLSPCVHRYGNVTYTGGIFNETIMSTAIFLYVTLGYFSLAINHPSIPSLDCSPADEPSLQKTQPATPLTDRIHYYNNHSAQDYNDTETVYFDKACTYDFGY</sequence>
<evidence type="ECO:0000313" key="3">
    <source>
        <dbReference type="Proteomes" id="UP001480595"/>
    </source>
</evidence>
<dbReference type="Pfam" id="PF11374">
    <property type="entry name" value="DUF3176"/>
    <property type="match status" value="1"/>
</dbReference>
<proteinExistence type="predicted"/>
<keyword evidence="3" id="KW-1185">Reference proteome</keyword>
<gene>
    <name evidence="2" type="ORF">PG994_004440</name>
</gene>
<dbReference type="PANTHER" id="PTHR35394:SF5">
    <property type="entry name" value="DUF3176 DOMAIN-CONTAINING PROTEIN"/>
    <property type="match status" value="1"/>
</dbReference>
<comment type="caution">
    <text evidence="2">The sequence shown here is derived from an EMBL/GenBank/DDBJ whole genome shotgun (WGS) entry which is preliminary data.</text>
</comment>
<name>A0ABR1VQL9_9PEZI</name>
<dbReference type="EMBL" id="JAQQWL010000005">
    <property type="protein sequence ID" value="KAK8073541.1"/>
    <property type="molecule type" value="Genomic_DNA"/>
</dbReference>
<dbReference type="Proteomes" id="UP001480595">
    <property type="component" value="Unassembled WGS sequence"/>
</dbReference>
<evidence type="ECO:0000256" key="1">
    <source>
        <dbReference type="SAM" id="MobiDB-lite"/>
    </source>
</evidence>
<organism evidence="2 3">
    <name type="scientific">Apiospora phragmitis</name>
    <dbReference type="NCBI Taxonomy" id="2905665"/>
    <lineage>
        <taxon>Eukaryota</taxon>
        <taxon>Fungi</taxon>
        <taxon>Dikarya</taxon>
        <taxon>Ascomycota</taxon>
        <taxon>Pezizomycotina</taxon>
        <taxon>Sordariomycetes</taxon>
        <taxon>Xylariomycetidae</taxon>
        <taxon>Amphisphaeriales</taxon>
        <taxon>Apiosporaceae</taxon>
        <taxon>Apiospora</taxon>
    </lineage>
</organism>
<feature type="region of interest" description="Disordered" evidence="1">
    <location>
        <begin position="1"/>
        <end position="63"/>
    </location>
</feature>
<dbReference type="InterPro" id="IPR021514">
    <property type="entry name" value="DUF3176"/>
</dbReference>
<dbReference type="RefSeq" id="XP_066718016.1">
    <property type="nucleotide sequence ID" value="XM_066855849.1"/>
</dbReference>
<reference evidence="2 3" key="1">
    <citation type="submission" date="2023-01" db="EMBL/GenBank/DDBJ databases">
        <title>Analysis of 21 Apiospora genomes using comparative genomics revels a genus with tremendous synthesis potential of carbohydrate active enzymes and secondary metabolites.</title>
        <authorList>
            <person name="Sorensen T."/>
        </authorList>
    </citation>
    <scope>NUCLEOTIDE SEQUENCE [LARGE SCALE GENOMIC DNA]</scope>
    <source>
        <strain evidence="2 3">CBS 135458</strain>
    </source>
</reference>
<protein>
    <submittedName>
        <fullName evidence="2">Acid phosphatase protein</fullName>
    </submittedName>
</protein>
<accession>A0ABR1VQL9</accession>
<dbReference type="GeneID" id="92088912"/>
<dbReference type="PANTHER" id="PTHR35394">
    <property type="entry name" value="DUF3176 DOMAIN-CONTAINING PROTEIN"/>
    <property type="match status" value="1"/>
</dbReference>